<dbReference type="EMBL" id="RCML01000313">
    <property type="protein sequence ID" value="KAG2981251.1"/>
    <property type="molecule type" value="Genomic_DNA"/>
</dbReference>
<dbReference type="VEuPathDB" id="FungiDB:PC110_g3794"/>
<comment type="caution">
    <text evidence="2">The sequence shown here is derived from an EMBL/GenBank/DDBJ whole genome shotgun (WGS) entry which is preliminary data.</text>
</comment>
<sequence length="208" mass="23515">MEHLRPVERNLAAELDEVVGTEDGDEEHGVAHGNRPPLIPKTMGSADAPSANKVLARLGKKMRTRSEWMMMSTPVAQGKWQVLGLELTQPVRGANINQLVEETALLLRVMGYRCNSRSNSLILSDWGLSRAAAQLWQWKKKLMVEIIWISLPKPPETKKREVFRAAEGTPYFEDFHIQTTMKARSVKQTLCSNASKSSRYSYWYDAGD</sequence>
<dbReference type="EMBL" id="RCMI01000748">
    <property type="protein sequence ID" value="KAG2898902.1"/>
    <property type="molecule type" value="Genomic_DNA"/>
</dbReference>
<reference evidence="2" key="1">
    <citation type="submission" date="2018-10" db="EMBL/GenBank/DDBJ databases">
        <title>Effector identification in a new, highly contiguous assembly of the strawberry crown rot pathogen Phytophthora cactorum.</title>
        <authorList>
            <person name="Armitage A.D."/>
            <person name="Nellist C.F."/>
            <person name="Bates H."/>
            <person name="Vickerstaff R.J."/>
            <person name="Harrison R.J."/>
        </authorList>
    </citation>
    <scope>NUCLEOTIDE SEQUENCE</scope>
    <source>
        <strain evidence="2">15-7</strain>
        <strain evidence="3">4032</strain>
        <strain evidence="4">4040</strain>
        <strain evidence="5">P415</strain>
    </source>
</reference>
<feature type="region of interest" description="Disordered" evidence="1">
    <location>
        <begin position="15"/>
        <end position="48"/>
    </location>
</feature>
<evidence type="ECO:0000313" key="2">
    <source>
        <dbReference type="EMBL" id="KAG2856522.1"/>
    </source>
</evidence>
<protein>
    <submittedName>
        <fullName evidence="2">Uncharacterized protein</fullName>
    </submittedName>
</protein>
<evidence type="ECO:0000313" key="4">
    <source>
        <dbReference type="EMBL" id="KAG2937652.1"/>
    </source>
</evidence>
<evidence type="ECO:0000313" key="6">
    <source>
        <dbReference type="Proteomes" id="UP000735874"/>
    </source>
</evidence>
<organism evidence="2 6">
    <name type="scientific">Phytophthora cactorum</name>
    <dbReference type="NCBI Taxonomy" id="29920"/>
    <lineage>
        <taxon>Eukaryota</taxon>
        <taxon>Sar</taxon>
        <taxon>Stramenopiles</taxon>
        <taxon>Oomycota</taxon>
        <taxon>Peronosporomycetes</taxon>
        <taxon>Peronosporales</taxon>
        <taxon>Peronosporaceae</taxon>
        <taxon>Phytophthora</taxon>
    </lineage>
</organism>
<dbReference type="Proteomes" id="UP000735874">
    <property type="component" value="Unassembled WGS sequence"/>
</dbReference>
<gene>
    <name evidence="2" type="ORF">PC113_g11487</name>
    <name evidence="3" type="ORF">PC115_g16708</name>
    <name evidence="4" type="ORF">PC117_g11604</name>
    <name evidence="5" type="ORF">PC118_g10720</name>
</gene>
<evidence type="ECO:0000256" key="1">
    <source>
        <dbReference type="SAM" id="MobiDB-lite"/>
    </source>
</evidence>
<dbReference type="AlphaFoldDB" id="A0A8T0Z3C7"/>
<dbReference type="Proteomes" id="UP000697107">
    <property type="component" value="Unassembled WGS sequence"/>
</dbReference>
<proteinExistence type="predicted"/>
<evidence type="ECO:0000313" key="3">
    <source>
        <dbReference type="EMBL" id="KAG2898902.1"/>
    </source>
</evidence>
<evidence type="ECO:0000313" key="5">
    <source>
        <dbReference type="EMBL" id="KAG2981251.1"/>
    </source>
</evidence>
<name>A0A8T0Z3C7_9STRA</name>
<dbReference type="EMBL" id="RCMK01000303">
    <property type="protein sequence ID" value="KAG2937652.1"/>
    <property type="molecule type" value="Genomic_DNA"/>
</dbReference>
<dbReference type="Proteomes" id="UP000774804">
    <property type="component" value="Unassembled WGS sequence"/>
</dbReference>
<accession>A0A8T0Z3C7</accession>
<dbReference type="EMBL" id="RCMG01000328">
    <property type="protein sequence ID" value="KAG2856522.1"/>
    <property type="molecule type" value="Genomic_DNA"/>
</dbReference>
<feature type="compositionally biased region" description="Acidic residues" evidence="1">
    <location>
        <begin position="15"/>
        <end position="26"/>
    </location>
</feature>
<dbReference type="Proteomes" id="UP000736787">
    <property type="component" value="Unassembled WGS sequence"/>
</dbReference>